<feature type="region of interest" description="Disordered" evidence="1">
    <location>
        <begin position="1"/>
        <end position="120"/>
    </location>
</feature>
<dbReference type="InterPro" id="IPR052563">
    <property type="entry name" value="FliK"/>
</dbReference>
<feature type="region of interest" description="Disordered" evidence="1">
    <location>
        <begin position="413"/>
        <end position="456"/>
    </location>
</feature>
<feature type="compositionally biased region" description="Polar residues" evidence="1">
    <location>
        <begin position="1"/>
        <end position="14"/>
    </location>
</feature>
<dbReference type="Gene3D" id="3.30.750.140">
    <property type="match status" value="1"/>
</dbReference>
<feature type="domain" description="Flagellar hook-length control protein-like C-terminal" evidence="2">
    <location>
        <begin position="335"/>
        <end position="417"/>
    </location>
</feature>
<feature type="compositionally biased region" description="Basic and acidic residues" evidence="1">
    <location>
        <begin position="34"/>
        <end position="49"/>
    </location>
</feature>
<dbReference type="PANTHER" id="PTHR37533">
    <property type="entry name" value="FLAGELLAR HOOK-LENGTH CONTROL PROTEIN"/>
    <property type="match status" value="1"/>
</dbReference>
<dbReference type="InterPro" id="IPR021136">
    <property type="entry name" value="Flagellar_hook_control-like_C"/>
</dbReference>
<dbReference type="CDD" id="cd17470">
    <property type="entry name" value="T3SS_Flik_C"/>
    <property type="match status" value="1"/>
</dbReference>
<dbReference type="EMBL" id="UOFG01000128">
    <property type="protein sequence ID" value="VAW60656.1"/>
    <property type="molecule type" value="Genomic_DNA"/>
</dbReference>
<keyword evidence="3" id="KW-0969">Cilium</keyword>
<proteinExistence type="predicted"/>
<dbReference type="AlphaFoldDB" id="A0A3B0XWT7"/>
<feature type="compositionally biased region" description="Basic and acidic residues" evidence="1">
    <location>
        <begin position="60"/>
        <end position="94"/>
    </location>
</feature>
<sequence length="471" mass="51033">METQQLTNTNTHQIRASRGAALAETSAAQPESPFEERFNQQVEKLRENTAQDTGAQDRNVQAKDDKNQRDKTAGVDNEISERQASRVQGEREAKEDEAEFVQKSALVKNERSHENDPAEQRLQSAELLTSEIDVDAQLPFQLPVTGTELPLTEENILRNTLEVQLPVVRGERKRLATELPSPVTVFADLAHVLNSTTKSIAGQLAGGSGVAGGVITAEQTLVSAPLQTALNLTDKTSMPFFQTVQASRVPNEVPTVDIIAQTSLFQQVPLTTGLSKNVAESLTAESGLQQSPLQTSVTGVLSGSALSAGNSQLNSLTSTISTPLVSPEWSKQMTQKVSMMLQGGIQKAEIKLNPAHLGPLEIKLSMSDDRASISFVAQHGPVRDAIEQAMPRLREMLEEQGLNLVDVDVSTYSEQQAEQQAEQQSEKSDNDGAADSEQLHSRGPEPLAESMQVDSAEHINMRIDSGVNLFA</sequence>
<evidence type="ECO:0000256" key="1">
    <source>
        <dbReference type="SAM" id="MobiDB-lite"/>
    </source>
</evidence>
<gene>
    <name evidence="3" type="ORF">MNBD_GAMMA11-1391</name>
</gene>
<evidence type="ECO:0000259" key="2">
    <source>
        <dbReference type="Pfam" id="PF02120"/>
    </source>
</evidence>
<feature type="compositionally biased region" description="Low complexity" evidence="1">
    <location>
        <begin position="413"/>
        <end position="423"/>
    </location>
</feature>
<keyword evidence="3" id="KW-0282">Flagellum</keyword>
<evidence type="ECO:0000313" key="3">
    <source>
        <dbReference type="EMBL" id="VAW60656.1"/>
    </source>
</evidence>
<dbReference type="PANTHER" id="PTHR37533:SF2">
    <property type="entry name" value="FLAGELLAR HOOK-LENGTH CONTROL PROTEIN"/>
    <property type="match status" value="1"/>
</dbReference>
<keyword evidence="3" id="KW-0966">Cell projection</keyword>
<dbReference type="Pfam" id="PF02120">
    <property type="entry name" value="Flg_hook"/>
    <property type="match status" value="1"/>
</dbReference>
<dbReference type="InterPro" id="IPR038610">
    <property type="entry name" value="FliK-like_C_sf"/>
</dbReference>
<organism evidence="3">
    <name type="scientific">hydrothermal vent metagenome</name>
    <dbReference type="NCBI Taxonomy" id="652676"/>
    <lineage>
        <taxon>unclassified sequences</taxon>
        <taxon>metagenomes</taxon>
        <taxon>ecological metagenomes</taxon>
    </lineage>
</organism>
<feature type="compositionally biased region" description="Polar residues" evidence="1">
    <location>
        <begin position="50"/>
        <end position="59"/>
    </location>
</feature>
<accession>A0A3B0XWT7</accession>
<protein>
    <submittedName>
        <fullName evidence="3">Flagellar hook-length control protein FliK</fullName>
    </submittedName>
</protein>
<reference evidence="3" key="1">
    <citation type="submission" date="2018-06" db="EMBL/GenBank/DDBJ databases">
        <authorList>
            <person name="Zhirakovskaya E."/>
        </authorList>
    </citation>
    <scope>NUCLEOTIDE SEQUENCE</scope>
</reference>
<feature type="compositionally biased region" description="Basic and acidic residues" evidence="1">
    <location>
        <begin position="108"/>
        <end position="119"/>
    </location>
</feature>
<name>A0A3B0XWT7_9ZZZZ</name>